<sequence length="45" mass="5195">MKPDIIHISPAKSMKGEIYRKFLEEKEIFMSANNELTINIIKGCI</sequence>
<accession>A0A8S5UV33</accession>
<protein>
    <submittedName>
        <fullName evidence="1">Uncharacterized protein</fullName>
    </submittedName>
</protein>
<name>A0A8S5UV33_9CAUD</name>
<dbReference type="EMBL" id="BK016143">
    <property type="protein sequence ID" value="DAF98238.1"/>
    <property type="molecule type" value="Genomic_DNA"/>
</dbReference>
<evidence type="ECO:0000313" key="1">
    <source>
        <dbReference type="EMBL" id="DAF98238.1"/>
    </source>
</evidence>
<organism evidence="1">
    <name type="scientific">Myoviridae sp. ctP6q2</name>
    <dbReference type="NCBI Taxonomy" id="2825096"/>
    <lineage>
        <taxon>Viruses</taxon>
        <taxon>Duplodnaviria</taxon>
        <taxon>Heunggongvirae</taxon>
        <taxon>Uroviricota</taxon>
        <taxon>Caudoviricetes</taxon>
    </lineage>
</organism>
<proteinExistence type="predicted"/>
<reference evidence="1" key="1">
    <citation type="journal article" date="2021" name="Proc. Natl. Acad. Sci. U.S.A.">
        <title>A Catalog of Tens of Thousands of Viruses from Human Metagenomes Reveals Hidden Associations with Chronic Diseases.</title>
        <authorList>
            <person name="Tisza M.J."/>
            <person name="Buck C.B."/>
        </authorList>
    </citation>
    <scope>NUCLEOTIDE SEQUENCE</scope>
    <source>
        <strain evidence="1">CtP6q2</strain>
    </source>
</reference>